<name>A0ACC0LHV9_RHOML</name>
<gene>
    <name evidence="1" type="ORF">RHMOL_Rhmol12G0106200</name>
</gene>
<comment type="caution">
    <text evidence="1">The sequence shown here is derived from an EMBL/GenBank/DDBJ whole genome shotgun (WGS) entry which is preliminary data.</text>
</comment>
<dbReference type="EMBL" id="CM046399">
    <property type="protein sequence ID" value="KAI8527856.1"/>
    <property type="molecule type" value="Genomic_DNA"/>
</dbReference>
<dbReference type="Proteomes" id="UP001062846">
    <property type="component" value="Chromosome 12"/>
</dbReference>
<evidence type="ECO:0000313" key="1">
    <source>
        <dbReference type="EMBL" id="KAI8527856.1"/>
    </source>
</evidence>
<keyword evidence="2" id="KW-1185">Reference proteome</keyword>
<proteinExistence type="predicted"/>
<organism evidence="1 2">
    <name type="scientific">Rhododendron molle</name>
    <name type="common">Chinese azalea</name>
    <name type="synonym">Azalea mollis</name>
    <dbReference type="NCBI Taxonomy" id="49168"/>
    <lineage>
        <taxon>Eukaryota</taxon>
        <taxon>Viridiplantae</taxon>
        <taxon>Streptophyta</taxon>
        <taxon>Embryophyta</taxon>
        <taxon>Tracheophyta</taxon>
        <taxon>Spermatophyta</taxon>
        <taxon>Magnoliopsida</taxon>
        <taxon>eudicotyledons</taxon>
        <taxon>Gunneridae</taxon>
        <taxon>Pentapetalae</taxon>
        <taxon>asterids</taxon>
        <taxon>Ericales</taxon>
        <taxon>Ericaceae</taxon>
        <taxon>Ericoideae</taxon>
        <taxon>Rhodoreae</taxon>
        <taxon>Rhododendron</taxon>
    </lineage>
</organism>
<reference evidence="1" key="1">
    <citation type="submission" date="2022-02" db="EMBL/GenBank/DDBJ databases">
        <title>Plant Genome Project.</title>
        <authorList>
            <person name="Zhang R.-G."/>
        </authorList>
    </citation>
    <scope>NUCLEOTIDE SEQUENCE</scope>
    <source>
        <strain evidence="1">AT1</strain>
    </source>
</reference>
<sequence length="265" mass="29044">MGDGSISMADGLGLKVVDSNELRRKIRGPTPTHQNLSTSKIVSLGSAVVDGSVTPLKFPPENFDSLPNHSSELPFIYQTSEHSESLKLNVSGDLNLGSTVRSTVPSVSPTEFGEFSPNSATKSGPSQNLQQVFEHALIREEEDRATHLHFNASPFKCHQEQVQVLLCCPAVQQTAADAVLLCSASTGTVMDFYPERLGKLFIVHVPYIFMSAWKAVYPFIDKKTKKKIIFVEDKNLKSTLPADIDDSLLPETYGGRLPLVPIRDC</sequence>
<evidence type="ECO:0000313" key="2">
    <source>
        <dbReference type="Proteomes" id="UP001062846"/>
    </source>
</evidence>
<accession>A0ACC0LHV9</accession>
<protein>
    <submittedName>
        <fullName evidence="1">Uncharacterized protein</fullName>
    </submittedName>
</protein>